<evidence type="ECO:0000313" key="2">
    <source>
        <dbReference type="Proteomes" id="UP001596353"/>
    </source>
</evidence>
<organism evidence="1 2">
    <name type="scientific">Sulfitobacter porphyrae</name>
    <dbReference type="NCBI Taxonomy" id="1246864"/>
    <lineage>
        <taxon>Bacteria</taxon>
        <taxon>Pseudomonadati</taxon>
        <taxon>Pseudomonadota</taxon>
        <taxon>Alphaproteobacteria</taxon>
        <taxon>Rhodobacterales</taxon>
        <taxon>Roseobacteraceae</taxon>
        <taxon>Sulfitobacter</taxon>
    </lineage>
</organism>
<reference evidence="2" key="1">
    <citation type="journal article" date="2019" name="Int. J. Syst. Evol. Microbiol.">
        <title>The Global Catalogue of Microorganisms (GCM) 10K type strain sequencing project: providing services to taxonomists for standard genome sequencing and annotation.</title>
        <authorList>
            <consortium name="The Broad Institute Genomics Platform"/>
            <consortium name="The Broad Institute Genome Sequencing Center for Infectious Disease"/>
            <person name="Wu L."/>
            <person name="Ma J."/>
        </authorList>
    </citation>
    <scope>NUCLEOTIDE SEQUENCE [LARGE SCALE GENOMIC DNA]</scope>
    <source>
        <strain evidence="2">CCUG 66188</strain>
    </source>
</reference>
<dbReference type="Proteomes" id="UP001596353">
    <property type="component" value="Unassembled WGS sequence"/>
</dbReference>
<proteinExistence type="predicted"/>
<dbReference type="EMBL" id="JBHSWG010000003">
    <property type="protein sequence ID" value="MFC6761440.1"/>
    <property type="molecule type" value="Genomic_DNA"/>
</dbReference>
<name>A0ABW2B6T8_9RHOB</name>
<protein>
    <submittedName>
        <fullName evidence="1">Uncharacterized protein</fullName>
    </submittedName>
</protein>
<gene>
    <name evidence="1" type="ORF">ACFQFQ_21505</name>
</gene>
<accession>A0ABW2B6T8</accession>
<sequence>MHDTVSVGVKILGDESELRLAIRDETPQSADVPHKPMVGIQNPAILFQSAFHSFIETDYSYTTGWNLFAALSVSG</sequence>
<comment type="caution">
    <text evidence="1">The sequence shown here is derived from an EMBL/GenBank/DDBJ whole genome shotgun (WGS) entry which is preliminary data.</text>
</comment>
<evidence type="ECO:0000313" key="1">
    <source>
        <dbReference type="EMBL" id="MFC6761440.1"/>
    </source>
</evidence>
<keyword evidence="2" id="KW-1185">Reference proteome</keyword>